<dbReference type="InterPro" id="IPR011047">
    <property type="entry name" value="Quinoprotein_ADH-like_sf"/>
</dbReference>
<dbReference type="InterPro" id="IPR015943">
    <property type="entry name" value="WD40/YVTN_repeat-like_dom_sf"/>
</dbReference>
<dbReference type="SUPFAM" id="SSF69322">
    <property type="entry name" value="Tricorn protease domain 2"/>
    <property type="match status" value="1"/>
</dbReference>
<dbReference type="InterPro" id="IPR051200">
    <property type="entry name" value="Host-pathogen_enzymatic-act"/>
</dbReference>
<proteinExistence type="predicted"/>
<reference evidence="2" key="1">
    <citation type="submission" date="2019-08" db="EMBL/GenBank/DDBJ databases">
        <title>Limnoglobus roseus gen. nov., sp. nov., a novel freshwater planctomycete with a giant genome from the family Gemmataceae.</title>
        <authorList>
            <person name="Kulichevskaya I.S."/>
            <person name="Naumoff D.G."/>
            <person name="Miroshnikov K."/>
            <person name="Ivanova A."/>
            <person name="Philippov D.A."/>
            <person name="Hakobyan A."/>
            <person name="Rijpstra I.C."/>
            <person name="Sinninghe Damste J.S."/>
            <person name="Liesack W."/>
            <person name="Dedysh S.N."/>
        </authorList>
    </citation>
    <scope>NUCLEOTIDE SEQUENCE [LARGE SCALE GENOMIC DNA]</scope>
    <source>
        <strain evidence="2">PX52</strain>
    </source>
</reference>
<gene>
    <name evidence="1" type="ORF">PX52LOC_07078</name>
</gene>
<dbReference type="EMBL" id="CP042425">
    <property type="protein sequence ID" value="QEL19994.1"/>
    <property type="molecule type" value="Genomic_DNA"/>
</dbReference>
<dbReference type="PANTHER" id="PTHR47197:SF3">
    <property type="entry name" value="DIHYDRO-HEME D1 DEHYDROGENASE"/>
    <property type="match status" value="1"/>
</dbReference>
<accession>A0A5C1ARY9</accession>
<protein>
    <submittedName>
        <fullName evidence="1">WD40 repeat domain-containing protein</fullName>
    </submittedName>
</protein>
<dbReference type="InterPro" id="IPR001680">
    <property type="entry name" value="WD40_rpt"/>
</dbReference>
<dbReference type="KEGG" id="lrs:PX52LOC_07078"/>
<evidence type="ECO:0000313" key="2">
    <source>
        <dbReference type="Proteomes" id="UP000324974"/>
    </source>
</evidence>
<dbReference type="PANTHER" id="PTHR47197">
    <property type="entry name" value="PROTEIN NIRF"/>
    <property type="match status" value="1"/>
</dbReference>
<organism evidence="1 2">
    <name type="scientific">Limnoglobus roseus</name>
    <dbReference type="NCBI Taxonomy" id="2598579"/>
    <lineage>
        <taxon>Bacteria</taxon>
        <taxon>Pseudomonadati</taxon>
        <taxon>Planctomycetota</taxon>
        <taxon>Planctomycetia</taxon>
        <taxon>Gemmatales</taxon>
        <taxon>Gemmataceae</taxon>
        <taxon>Limnoglobus</taxon>
    </lineage>
</organism>
<dbReference type="SMART" id="SM00320">
    <property type="entry name" value="WD40"/>
    <property type="match status" value="4"/>
</dbReference>
<dbReference type="SUPFAM" id="SSF50998">
    <property type="entry name" value="Quinoprotein alcohol dehydrogenase-like"/>
    <property type="match status" value="1"/>
</dbReference>
<keyword evidence="2" id="KW-1185">Reference proteome</keyword>
<dbReference type="AlphaFoldDB" id="A0A5C1ARY9"/>
<dbReference type="Proteomes" id="UP000324974">
    <property type="component" value="Chromosome"/>
</dbReference>
<evidence type="ECO:0000313" key="1">
    <source>
        <dbReference type="EMBL" id="QEL19994.1"/>
    </source>
</evidence>
<sequence length="803" mass="88537">MTSIAAVVVCAVAVADWGPIRVDAEGVPLPPGVIARIGSTRFRHDGWLSEVHFSPDGRQILGITDRQTISTWDARTGVRLRFDDHPGYLHNASAWRIDGKFVYAVVVRDGNESEVQFRVRDVRAGTVTTQMRFKDATGVCFSPDGTRMAVRDSGLVRVFDTHTREKVGETRLAVSDSEPHTLAISADNRLLLAVFPSWFEVREIATGNMPFSGVPTLGRLSRDAVLSPDGRELCLVHEGEKKFFVEVIDLKTEQRRDLTESQSFYSPTYSRDRRTIFGLRDSELVRIDRATKAVTTLAKGLSRATATKLALSPDGTCLAIGGIRYRLTLHDTVNGRRLPPVEDRFELATNTMEFTADGQKLAFHSDGEDDGYLVDVATGQVLKTVPYNDSTCRFLPNGKDYAIATAKTLQVRGLTDDVAKLKADLDLPWPPAIRSGADGRRLFVNGPKLLQIWDVGTRKELKSHPAEACECSFSPDGRFAVLCPQYGSPHLSTVKLLDLTTGKLHPQWPKINNHHDSRAWGALFDLSGRKAILCHGLYLSIVDLSTFEARQLPRRAANTQMCLPAFSPDARILAVVHEEDAAVHLWETQSGKVRHSIPLTDYAISMAFSTDARLLAIHSTTAPVHLYDLRGTMLDLPKRLDRESLNSLWEALLGDDSKAAFDALRRLAAAPNSTLQFIREKVQPAAAVRAETLTALFESLDAPAFAKREAASKELRGLADTIEIELRASLQQTSSPEVRQRLEKILVTLQPDSPNSVRRVRIVELVEWCGTSYAKLLLKGWAAGASGAALTREAKQALARLGG</sequence>
<name>A0A5C1ARY9_9BACT</name>
<dbReference type="Gene3D" id="2.130.10.10">
    <property type="entry name" value="YVTN repeat-like/Quinoprotein amine dehydrogenase"/>
    <property type="match status" value="3"/>
</dbReference>